<evidence type="ECO:0000256" key="3">
    <source>
        <dbReference type="ARBA" id="ARBA00022670"/>
    </source>
</evidence>
<evidence type="ECO:0000256" key="4">
    <source>
        <dbReference type="ARBA" id="ARBA00022801"/>
    </source>
</evidence>
<dbReference type="EC" id="3.4.-.-" evidence="6"/>
<evidence type="ECO:0000256" key="1">
    <source>
        <dbReference type="ARBA" id="ARBA00001670"/>
    </source>
</evidence>
<evidence type="ECO:0000256" key="5">
    <source>
        <dbReference type="ARBA" id="ARBA00022997"/>
    </source>
</evidence>
<dbReference type="GO" id="GO:0006508">
    <property type="term" value="P:proteolysis"/>
    <property type="evidence" value="ECO:0007669"/>
    <property type="project" value="UniProtKB-KW"/>
</dbReference>
<dbReference type="GO" id="GO:0016805">
    <property type="term" value="F:dipeptidase activity"/>
    <property type="evidence" value="ECO:0007669"/>
    <property type="project" value="UniProtKB-KW"/>
</dbReference>
<dbReference type="GO" id="GO:0070004">
    <property type="term" value="F:cysteine-type exopeptidase activity"/>
    <property type="evidence" value="ECO:0007669"/>
    <property type="project" value="InterPro"/>
</dbReference>
<gene>
    <name evidence="7" type="ORF">LRU_01083</name>
</gene>
<dbReference type="MEROPS" id="C69.001"/>
<dbReference type="InterPro" id="IPR005322">
    <property type="entry name" value="Peptidase_C69"/>
</dbReference>
<reference evidence="7 8" key="1">
    <citation type="journal article" date="2011" name="J. Bacteriol.">
        <title>Genome Sequence of Lactobacillus ruminis SPM0211, Isolated from a Fecal Sample from a Healthy Korean.</title>
        <authorList>
            <person name="Lee S."/>
            <person name="Cho Y.J."/>
            <person name="Lee A.H."/>
            <person name="Chun J."/>
            <person name="Ha N.J."/>
            <person name="Ko G."/>
        </authorList>
    </citation>
    <scope>NUCLEOTIDE SEQUENCE [LARGE SCALE GENOMIC DNA]</scope>
    <source>
        <strain evidence="7 8">SPM0211</strain>
    </source>
</reference>
<keyword evidence="3 6" id="KW-0645">Protease</keyword>
<organism evidence="7 8">
    <name type="scientific">Ligilactobacillus ruminis SPM0211</name>
    <dbReference type="NCBI Taxonomy" id="1040964"/>
    <lineage>
        <taxon>Bacteria</taxon>
        <taxon>Bacillati</taxon>
        <taxon>Bacillota</taxon>
        <taxon>Bacilli</taxon>
        <taxon>Lactobacillales</taxon>
        <taxon>Lactobacillaceae</taxon>
        <taxon>Ligilactobacillus</taxon>
    </lineage>
</organism>
<keyword evidence="4 6" id="KW-0378">Hydrolase</keyword>
<dbReference type="NCBIfam" id="NF033678">
    <property type="entry name" value="C69_fam_dipept"/>
    <property type="match status" value="1"/>
</dbReference>
<sequence length="475" mass="54463">MIQMMEQACTTILVGKKATIDGSTMIARNDDTFLPLTPQRFEMQQAYSGKKEIWKSNKNGFQAPLPENGYKTTMTPNADVDKCGVFGESSINEKNVAMSATESVYGNEHALAYDPWVKDGLAEDSLQNMVAPYINSAKEGVEYLGRLIKKYGSPEGNGVLFSDRDDVWYMEIVTGHHWAATRIPDDSYAIAANQVAQDFIDFDDPKNYMWSDGLQEFVEEHHLNPHPETFNFRKIFGTDNEKDRHYNTPRVWYGQKCFTPDVLQDPQSSDLPFICKANRLLSVEDLEYVLASHYNETKYDPLGHGSDEDKLKFRPISLNRTQNSHVLQIRNDVPEEVSALMWICFGIPSFTPYVPFFTNAEDTDDSYSKTPLEYDINSAYWMYRTLSMLTESHYSKFVQECRDYLTQAREQQHRLVEETIQDARNYSGAELTAFLTKRNHEMVADMKARTMSQIGNFITEGLTLSKLTFNMDINL</sequence>
<keyword evidence="5 6" id="KW-0224">Dipeptidase</keyword>
<comment type="similarity">
    <text evidence="2 6">Belongs to the peptidase C69 family.</text>
</comment>
<name>F7R0J3_9LACO</name>
<dbReference type="EMBL" id="AFOJ01000005">
    <property type="protein sequence ID" value="EGM51569.1"/>
    <property type="molecule type" value="Genomic_DNA"/>
</dbReference>
<dbReference type="Pfam" id="PF03577">
    <property type="entry name" value="Peptidase_C69"/>
    <property type="match status" value="1"/>
</dbReference>
<dbReference type="PANTHER" id="PTHR12994:SF17">
    <property type="entry name" value="LD30995P"/>
    <property type="match status" value="1"/>
</dbReference>
<dbReference type="AlphaFoldDB" id="F7R0J3"/>
<comment type="caution">
    <text evidence="7">The sequence shown here is derived from an EMBL/GenBank/DDBJ whole genome shotgun (WGS) entry which is preliminary data.</text>
</comment>
<dbReference type="PANTHER" id="PTHR12994">
    <property type="entry name" value="SECERNIN"/>
    <property type="match status" value="1"/>
</dbReference>
<dbReference type="Proteomes" id="UP000002971">
    <property type="component" value="Unassembled WGS sequence"/>
</dbReference>
<evidence type="ECO:0000313" key="8">
    <source>
        <dbReference type="Proteomes" id="UP000002971"/>
    </source>
</evidence>
<evidence type="ECO:0000256" key="2">
    <source>
        <dbReference type="ARBA" id="ARBA00007225"/>
    </source>
</evidence>
<evidence type="ECO:0000256" key="6">
    <source>
        <dbReference type="RuleBase" id="RU364089"/>
    </source>
</evidence>
<evidence type="ECO:0000313" key="7">
    <source>
        <dbReference type="EMBL" id="EGM51569.1"/>
    </source>
</evidence>
<accession>F7R0J3</accession>
<dbReference type="InterPro" id="IPR047804">
    <property type="entry name" value="C69_dipept_A-like"/>
</dbReference>
<proteinExistence type="inferred from homology"/>
<comment type="catalytic activity">
    <reaction evidence="1">
        <text>an L-aminoacyl-L-amino acid + H2O = 2 an L-alpha-amino acid</text>
        <dbReference type="Rhea" id="RHEA:48940"/>
        <dbReference type="ChEBI" id="CHEBI:15377"/>
        <dbReference type="ChEBI" id="CHEBI:59869"/>
        <dbReference type="ChEBI" id="CHEBI:77460"/>
        <dbReference type="EC" id="3.4.13.19"/>
    </reaction>
</comment>
<dbReference type="Gene3D" id="3.60.60.10">
    <property type="entry name" value="Penicillin V Acylase, Chain A"/>
    <property type="match status" value="1"/>
</dbReference>
<protein>
    <recommendedName>
        <fullName evidence="6">Dipeptidase</fullName>
        <ecNumber evidence="6">3.4.-.-</ecNumber>
    </recommendedName>
</protein>